<evidence type="ECO:0000256" key="5">
    <source>
        <dbReference type="ARBA" id="ARBA00022989"/>
    </source>
</evidence>
<evidence type="ECO:0000256" key="7">
    <source>
        <dbReference type="SAM" id="MobiDB-lite"/>
    </source>
</evidence>
<evidence type="ECO:0000256" key="6">
    <source>
        <dbReference type="ARBA" id="ARBA00023136"/>
    </source>
</evidence>
<name>A0A1Y6HRV0_9XANT</name>
<dbReference type="InterPro" id="IPR003688">
    <property type="entry name" value="TraG/VirD4"/>
</dbReference>
<dbReference type="Pfam" id="PF02534">
    <property type="entry name" value="T4SS-DNA_transf"/>
    <property type="match status" value="1"/>
</dbReference>
<keyword evidence="5" id="KW-1133">Transmembrane helix</keyword>
<dbReference type="eggNOG" id="COG3505">
    <property type="taxonomic scope" value="Bacteria"/>
</dbReference>
<dbReference type="KEGG" id="xfr:BER92_19565"/>
<comment type="similarity">
    <text evidence="2">Belongs to the VirD4/TraG family.</text>
</comment>
<dbReference type="RefSeq" id="WP_002804305.1">
    <property type="nucleotide sequence ID" value="NZ_CP016832.1"/>
</dbReference>
<keyword evidence="4" id="KW-0812">Transmembrane</keyword>
<sequence>MPNAPAGFDPRFRYIGHVVTVAPNGSGKGIGQVIPNLLDYPGSCLVLDVKGENAAVTARARRDLGQAVHVVDPFGITGQPSAGFNVLDRLDLGTPDCVSESAILADALVIASGKNQEGADHWDESAKNLLQGVMLHVAGLDAGRRHLGELRRLLTQDEAGTLELLADMASDEAAAYGLPARAANTLMGMSDRERGSVLSTARRNTAFLDDPRIVAALGRSDFDLSAIKSELMTVYLVMPANRIGPNARFLRLFIGSVLTAITSSATQPPYRVAFVLDEFAQLGYMKAIEDAVSLMRGYGLAFWVFLQDLSQLKGVYPRWQTFMANSAKVFFGTDDYDTAKYVSDSLGKSTIEYETHNEGRNTGSGVSGGGGSMNRGKSAGTSQQFAGRELLTPDEVMRMGPERPLVLVKGEYPYLLDRINYLTDAEYVGRADPNPYHG</sequence>
<dbReference type="AlphaFoldDB" id="A0A1Y6HRV0"/>
<reference evidence="8 9" key="1">
    <citation type="submission" date="2017-05" db="EMBL/GenBank/DDBJ databases">
        <authorList>
            <person name="Song R."/>
            <person name="Chenine A.L."/>
            <person name="Ruprecht R.M."/>
        </authorList>
    </citation>
    <scope>NUCLEOTIDE SEQUENCE [LARGE SCALE GENOMIC DNA]</scope>
    <source>
        <strain evidence="8">PD5205</strain>
        <plasmid evidence="9">ppd5205.21</plasmid>
    </source>
</reference>
<protein>
    <submittedName>
        <fullName evidence="8">Conjugal transfer protein TraG</fullName>
    </submittedName>
</protein>
<dbReference type="CDD" id="cd01127">
    <property type="entry name" value="TrwB_TraG_TraD_VirD4"/>
    <property type="match status" value="1"/>
</dbReference>
<dbReference type="Gene3D" id="3.40.50.300">
    <property type="entry name" value="P-loop containing nucleotide triphosphate hydrolases"/>
    <property type="match status" value="1"/>
</dbReference>
<keyword evidence="6" id="KW-0472">Membrane</keyword>
<geneLocation type="plasmid" evidence="9">
    <name>ppd5205.21</name>
</geneLocation>
<dbReference type="SUPFAM" id="SSF52540">
    <property type="entry name" value="P-loop containing nucleoside triphosphate hydrolases"/>
    <property type="match status" value="1"/>
</dbReference>
<keyword evidence="3" id="KW-1003">Cell membrane</keyword>
<dbReference type="GO" id="GO:0005886">
    <property type="term" value="C:plasma membrane"/>
    <property type="evidence" value="ECO:0007669"/>
    <property type="project" value="UniProtKB-SubCell"/>
</dbReference>
<comment type="subcellular location">
    <subcellularLocation>
        <location evidence="1">Cell membrane</location>
        <topology evidence="1">Multi-pass membrane protein</topology>
    </subcellularLocation>
</comment>
<accession>A0A1Y6HRV0</accession>
<proteinExistence type="inferred from homology"/>
<organism evidence="8 9">
    <name type="scientific">Xanthomonas fragariae</name>
    <dbReference type="NCBI Taxonomy" id="48664"/>
    <lineage>
        <taxon>Bacteria</taxon>
        <taxon>Pseudomonadati</taxon>
        <taxon>Pseudomonadota</taxon>
        <taxon>Gammaproteobacteria</taxon>
        <taxon>Lysobacterales</taxon>
        <taxon>Lysobacteraceae</taxon>
        <taxon>Xanthomonas</taxon>
    </lineage>
</organism>
<evidence type="ECO:0000313" key="9">
    <source>
        <dbReference type="Proteomes" id="UP000195953"/>
    </source>
</evidence>
<evidence type="ECO:0000256" key="2">
    <source>
        <dbReference type="ARBA" id="ARBA00008806"/>
    </source>
</evidence>
<evidence type="ECO:0000256" key="4">
    <source>
        <dbReference type="ARBA" id="ARBA00022692"/>
    </source>
</evidence>
<feature type="region of interest" description="Disordered" evidence="7">
    <location>
        <begin position="355"/>
        <end position="385"/>
    </location>
</feature>
<dbReference type="PANTHER" id="PTHR37937:SF1">
    <property type="entry name" value="CONJUGATIVE TRANSFER: DNA TRANSPORT"/>
    <property type="match status" value="1"/>
</dbReference>
<evidence type="ECO:0000313" key="8">
    <source>
        <dbReference type="EMBL" id="SMR06047.1"/>
    </source>
</evidence>
<dbReference type="InterPro" id="IPR027417">
    <property type="entry name" value="P-loop_NTPase"/>
</dbReference>
<dbReference type="InterPro" id="IPR051539">
    <property type="entry name" value="T4SS-coupling_protein"/>
</dbReference>
<evidence type="ECO:0000256" key="1">
    <source>
        <dbReference type="ARBA" id="ARBA00004651"/>
    </source>
</evidence>
<dbReference type="EMBL" id="LT853887">
    <property type="protein sequence ID" value="SMR06047.1"/>
    <property type="molecule type" value="Genomic_DNA"/>
</dbReference>
<dbReference type="Proteomes" id="UP000195953">
    <property type="component" value="Plasmid pPD5205-21"/>
</dbReference>
<gene>
    <name evidence="8" type="primary">traG</name>
    <name evidence="8" type="ORF">PD5205_04106</name>
</gene>
<evidence type="ECO:0000256" key="3">
    <source>
        <dbReference type="ARBA" id="ARBA00022475"/>
    </source>
</evidence>
<dbReference type="PANTHER" id="PTHR37937">
    <property type="entry name" value="CONJUGATIVE TRANSFER: DNA TRANSPORT"/>
    <property type="match status" value="1"/>
</dbReference>